<dbReference type="GO" id="GO:0004674">
    <property type="term" value="F:protein serine/threonine kinase activity"/>
    <property type="evidence" value="ECO:0007669"/>
    <property type="project" value="UniProtKB-KW"/>
</dbReference>
<keyword evidence="11" id="KW-1015">Disulfide bond</keyword>
<keyword evidence="7 15" id="KW-0418">Kinase</keyword>
<keyword evidence="12" id="KW-0325">Glycoprotein</keyword>
<dbReference type="PROSITE" id="PS50948">
    <property type="entry name" value="PAN"/>
    <property type="match status" value="1"/>
</dbReference>
<dbReference type="AlphaFoldDB" id="A0A0D6QR45"/>
<evidence type="ECO:0000256" key="15">
    <source>
        <dbReference type="PIRNR" id="PIRNR000641"/>
    </source>
</evidence>
<feature type="transmembrane region" description="Helical" evidence="17">
    <location>
        <begin position="442"/>
        <end position="465"/>
    </location>
</feature>
<keyword evidence="2 15" id="KW-0723">Serine/threonine-protein kinase</keyword>
<dbReference type="CDD" id="cd00028">
    <property type="entry name" value="B_lectin"/>
    <property type="match status" value="1"/>
</dbReference>
<dbReference type="InterPro" id="IPR024171">
    <property type="entry name" value="SRK-like_kinase"/>
</dbReference>
<dbReference type="PROSITE" id="PS00108">
    <property type="entry name" value="PROTEIN_KINASE_ST"/>
    <property type="match status" value="1"/>
</dbReference>
<evidence type="ECO:0000313" key="23">
    <source>
        <dbReference type="EMBL" id="JAG93127.1"/>
    </source>
</evidence>
<evidence type="ECO:0000256" key="8">
    <source>
        <dbReference type="ARBA" id="ARBA00022840"/>
    </source>
</evidence>
<evidence type="ECO:0000256" key="14">
    <source>
        <dbReference type="ARBA" id="ARBA00048679"/>
    </source>
</evidence>
<dbReference type="Pfam" id="PF00069">
    <property type="entry name" value="Pkinase"/>
    <property type="match status" value="1"/>
</dbReference>
<dbReference type="InterPro" id="IPR008271">
    <property type="entry name" value="Ser/Thr_kinase_AS"/>
</dbReference>
<dbReference type="InterPro" id="IPR011009">
    <property type="entry name" value="Kinase-like_dom_sf"/>
</dbReference>
<dbReference type="CDD" id="cd00054">
    <property type="entry name" value="EGF_CA"/>
    <property type="match status" value="1"/>
</dbReference>
<proteinExistence type="inferred from homology"/>
<dbReference type="FunFam" id="2.90.10.10:FF:000005">
    <property type="entry name" value="G-type lectin S-receptor-like serine/threonine-protein kinase"/>
    <property type="match status" value="1"/>
</dbReference>
<dbReference type="InterPro" id="IPR003609">
    <property type="entry name" value="Pan_app"/>
</dbReference>
<evidence type="ECO:0000256" key="2">
    <source>
        <dbReference type="ARBA" id="ARBA00022527"/>
    </source>
</evidence>
<dbReference type="SUPFAM" id="SSF51110">
    <property type="entry name" value="alpha-D-mannose-specific plant lectins"/>
    <property type="match status" value="1"/>
</dbReference>
<dbReference type="SMART" id="SM00108">
    <property type="entry name" value="B_lectin"/>
    <property type="match status" value="1"/>
</dbReference>
<dbReference type="GO" id="GO:0005524">
    <property type="term" value="F:ATP binding"/>
    <property type="evidence" value="ECO:0007669"/>
    <property type="project" value="UniProtKB-KW"/>
</dbReference>
<dbReference type="Gene3D" id="3.30.200.20">
    <property type="entry name" value="Phosphorylase Kinase, domain 1"/>
    <property type="match status" value="1"/>
</dbReference>
<feature type="domain" description="Bulb-type lectin" evidence="21">
    <location>
        <begin position="36"/>
        <end position="155"/>
    </location>
</feature>
<dbReference type="InterPro" id="IPR036426">
    <property type="entry name" value="Bulb-type_lectin_dom_sf"/>
</dbReference>
<evidence type="ECO:0000259" key="20">
    <source>
        <dbReference type="PROSITE" id="PS50026"/>
    </source>
</evidence>
<evidence type="ECO:0000256" key="3">
    <source>
        <dbReference type="ARBA" id="ARBA00022679"/>
    </source>
</evidence>
<dbReference type="InterPro" id="IPR001480">
    <property type="entry name" value="Bulb-type_lectin_dom"/>
</dbReference>
<dbReference type="InterPro" id="IPR000742">
    <property type="entry name" value="EGF"/>
</dbReference>
<dbReference type="EMBL" id="GCKF01047892">
    <property type="protein sequence ID" value="JAG93127.1"/>
    <property type="molecule type" value="Transcribed_RNA"/>
</dbReference>
<comment type="catalytic activity">
    <reaction evidence="14 15">
        <text>L-seryl-[protein] + ATP = O-phospho-L-seryl-[protein] + ADP + H(+)</text>
        <dbReference type="Rhea" id="RHEA:17989"/>
        <dbReference type="Rhea" id="RHEA-COMP:9863"/>
        <dbReference type="Rhea" id="RHEA-COMP:11604"/>
        <dbReference type="ChEBI" id="CHEBI:15378"/>
        <dbReference type="ChEBI" id="CHEBI:29999"/>
        <dbReference type="ChEBI" id="CHEBI:30616"/>
        <dbReference type="ChEBI" id="CHEBI:83421"/>
        <dbReference type="ChEBI" id="CHEBI:456216"/>
        <dbReference type="EC" id="2.7.11.1"/>
    </reaction>
</comment>
<dbReference type="Gene3D" id="1.10.510.10">
    <property type="entry name" value="Transferase(Phosphotransferase) domain 1"/>
    <property type="match status" value="1"/>
</dbReference>
<dbReference type="EC" id="2.7.11.1" evidence="15"/>
<sequence>MKESKGAPPRVTFFMRLLFALTVIIQLKFYGAAEGGDTISLGASLRKNQTLISKNGTFEAGFFSPDGTKKWYLGIWYARVLHKTVVWVANRNTPIKNAPGVLTLSTNGTLGLFDAEGEQVWSINDTAKASVATISDSGNFVMLGAENKSEIVWQSFEHPVDTWLPGMKIGKDQPLISWKNSMDPAPGAFSFLMDPTGAEQFVLQWNGRNGSVPYWESGIWNGKIFSNIPELVENKIYDIRTENSSSGVYFSYANNRSMNLLSRFILEATGGIGQYAMIDGSRWSLFWTQPRDQCAVYNLCGDYGTCNSNNLQFCSCLPGFQPRDNQAWEAMEWWSSGCVRQTPLSCNAGNGSSDGFMQVTRTSSPVNSPYSYPSLTQQECEEVCLRNCSCTGYKYAPAGCQIWTENLINMRISPSINGSTFFIRMAASELRRSSSSSRKTKLFGAVFGTIAAFVVLLVIFGLFLLRRRRLRSTQRCVDSSNPLLKRFTYKELKIATKNFQDRLGGGEFFSVYKGVLADRTPVAVKRIENCRNADKHFQTEMTTVGMLKHENLIGIQGFCSEKSESLLVFDYMPNGSLDSFLFDESKSKYKVLDWKTRFRIALGTAKGIAFLHQKSIVHCDVKPENILLDANFCPKVAGFGLAKLAGRNFRRDLTSIRGTRGYLAPEWMSGLPITAKADVYSFGMTLLELIAGRRNADLSIESSSMFFPTWAANEMKRGNSLYLGEDEDVSRTGNAEVDEIRRATVVGGWCVQESEEARPSMWQVIKILEGTMDPHTPQALRLLLDRGGKDLH</sequence>
<dbReference type="CDD" id="cd01098">
    <property type="entry name" value="PAN_AP_plant"/>
    <property type="match status" value="1"/>
</dbReference>
<dbReference type="PIRSF" id="PIRSF000641">
    <property type="entry name" value="SRK"/>
    <property type="match status" value="1"/>
</dbReference>
<comment type="catalytic activity">
    <reaction evidence="13 15">
        <text>L-threonyl-[protein] + ATP = O-phospho-L-threonyl-[protein] + ADP + H(+)</text>
        <dbReference type="Rhea" id="RHEA:46608"/>
        <dbReference type="Rhea" id="RHEA-COMP:11060"/>
        <dbReference type="Rhea" id="RHEA-COMP:11605"/>
        <dbReference type="ChEBI" id="CHEBI:15378"/>
        <dbReference type="ChEBI" id="CHEBI:30013"/>
        <dbReference type="ChEBI" id="CHEBI:30616"/>
        <dbReference type="ChEBI" id="CHEBI:61977"/>
        <dbReference type="ChEBI" id="CHEBI:456216"/>
        <dbReference type="EC" id="2.7.11.1"/>
    </reaction>
</comment>
<keyword evidence="5 18" id="KW-0732">Signal</keyword>
<evidence type="ECO:0000256" key="17">
    <source>
        <dbReference type="SAM" id="Phobius"/>
    </source>
</evidence>
<dbReference type="GO" id="GO:0016020">
    <property type="term" value="C:membrane"/>
    <property type="evidence" value="ECO:0007669"/>
    <property type="project" value="UniProtKB-SubCell"/>
</dbReference>
<name>A0A0D6QR45_ARACU</name>
<dbReference type="Gene3D" id="2.90.10.10">
    <property type="entry name" value="Bulb-type lectin domain"/>
    <property type="match status" value="1"/>
</dbReference>
<dbReference type="SMR" id="A0A0D6QR45"/>
<dbReference type="GO" id="GO:0048544">
    <property type="term" value="P:recognition of pollen"/>
    <property type="evidence" value="ECO:0007669"/>
    <property type="project" value="InterPro"/>
</dbReference>
<evidence type="ECO:0000259" key="19">
    <source>
        <dbReference type="PROSITE" id="PS50011"/>
    </source>
</evidence>
<evidence type="ECO:0000256" key="13">
    <source>
        <dbReference type="ARBA" id="ARBA00047899"/>
    </source>
</evidence>
<dbReference type="PROSITE" id="PS50026">
    <property type="entry name" value="EGF_3"/>
    <property type="match status" value="1"/>
</dbReference>
<evidence type="ECO:0000259" key="21">
    <source>
        <dbReference type="PROSITE" id="PS50927"/>
    </source>
</evidence>
<comment type="subcellular location">
    <subcellularLocation>
        <location evidence="1">Membrane</location>
        <topology evidence="1">Single-pass membrane protein</topology>
    </subcellularLocation>
</comment>
<evidence type="ECO:0000256" key="10">
    <source>
        <dbReference type="ARBA" id="ARBA00023136"/>
    </source>
</evidence>
<dbReference type="Pfam" id="PF00954">
    <property type="entry name" value="S_locus_glycop"/>
    <property type="match status" value="1"/>
</dbReference>
<dbReference type="InterPro" id="IPR000719">
    <property type="entry name" value="Prot_kinase_dom"/>
</dbReference>
<dbReference type="PROSITE" id="PS50011">
    <property type="entry name" value="PROTEIN_KINASE_DOM"/>
    <property type="match status" value="1"/>
</dbReference>
<dbReference type="EMBL" id="GCKF01047893">
    <property type="protein sequence ID" value="JAG93126.1"/>
    <property type="molecule type" value="Transcribed_RNA"/>
</dbReference>
<dbReference type="FunFam" id="1.10.510.10:FF:000384">
    <property type="entry name" value="G-type lectin S-receptor-like serine/threonine-protein kinase"/>
    <property type="match status" value="1"/>
</dbReference>
<keyword evidence="10 17" id="KW-0472">Membrane</keyword>
<dbReference type="FunFam" id="3.30.200.20:FF:000178">
    <property type="entry name" value="serine/threonine-protein kinase PBS1-like"/>
    <property type="match status" value="1"/>
</dbReference>
<dbReference type="PANTHER" id="PTHR47974:SF19">
    <property type="entry name" value="RECEPTOR-LIKE SERINE_THREONINE-PROTEIN KINASE"/>
    <property type="match status" value="1"/>
</dbReference>
<evidence type="ECO:0000256" key="4">
    <source>
        <dbReference type="ARBA" id="ARBA00022692"/>
    </source>
</evidence>
<dbReference type="SMART" id="SM00220">
    <property type="entry name" value="S_TKc"/>
    <property type="match status" value="1"/>
</dbReference>
<feature type="domain" description="Apple" evidence="22">
    <location>
        <begin position="346"/>
        <end position="426"/>
    </location>
</feature>
<dbReference type="Pfam" id="PF01453">
    <property type="entry name" value="B_lectin"/>
    <property type="match status" value="1"/>
</dbReference>
<evidence type="ECO:0000256" key="11">
    <source>
        <dbReference type="ARBA" id="ARBA00023157"/>
    </source>
</evidence>
<evidence type="ECO:0000256" key="16">
    <source>
        <dbReference type="PROSITE-ProRule" id="PRU00076"/>
    </source>
</evidence>
<dbReference type="SMART" id="SM00473">
    <property type="entry name" value="PAN_AP"/>
    <property type="match status" value="1"/>
</dbReference>
<feature type="chain" id="PRO_5007397577" description="Receptor-like serine/threonine-protein kinase" evidence="18">
    <location>
        <begin position="36"/>
        <end position="792"/>
    </location>
</feature>
<keyword evidence="16" id="KW-0245">EGF-like domain</keyword>
<organism evidence="23">
    <name type="scientific">Araucaria cunninghamii</name>
    <name type="common">Hoop pine</name>
    <name type="synonym">Moreton Bay pine</name>
    <dbReference type="NCBI Taxonomy" id="56994"/>
    <lineage>
        <taxon>Eukaryota</taxon>
        <taxon>Viridiplantae</taxon>
        <taxon>Streptophyta</taxon>
        <taxon>Embryophyta</taxon>
        <taxon>Tracheophyta</taxon>
        <taxon>Spermatophyta</taxon>
        <taxon>Pinopsida</taxon>
        <taxon>Pinidae</taxon>
        <taxon>Conifers II</taxon>
        <taxon>Araucariales</taxon>
        <taxon>Araucariaceae</taxon>
        <taxon>Araucaria</taxon>
    </lineage>
</organism>
<dbReference type="PROSITE" id="PS50927">
    <property type="entry name" value="BULB_LECTIN"/>
    <property type="match status" value="1"/>
</dbReference>
<dbReference type="PANTHER" id="PTHR47974">
    <property type="entry name" value="OS07G0415500 PROTEIN"/>
    <property type="match status" value="1"/>
</dbReference>
<evidence type="ECO:0000256" key="12">
    <source>
        <dbReference type="ARBA" id="ARBA00023180"/>
    </source>
</evidence>
<keyword evidence="9 17" id="KW-1133">Transmembrane helix</keyword>
<feature type="signal peptide" evidence="18">
    <location>
        <begin position="1"/>
        <end position="35"/>
    </location>
</feature>
<keyword evidence="4 17" id="KW-0812">Transmembrane</keyword>
<evidence type="ECO:0000256" key="5">
    <source>
        <dbReference type="ARBA" id="ARBA00022729"/>
    </source>
</evidence>
<reference evidence="23" key="1">
    <citation type="submission" date="2015-03" db="EMBL/GenBank/DDBJ databases">
        <title>A transcriptome of Araucaria cunninghamii, an australian fine timber species.</title>
        <authorList>
            <person name="Jing Yi C.J.Y."/>
            <person name="Yin San L.Y.S."/>
            <person name="Abdul Karim S.S."/>
            <person name="Wan Azmi N.N."/>
            <person name="Hercus R.R."/>
            <person name="Croft L.L."/>
        </authorList>
    </citation>
    <scope>NUCLEOTIDE SEQUENCE</scope>
    <source>
        <strain evidence="23">MI0301</strain>
        <tissue evidence="23">Leaf</tissue>
    </source>
</reference>
<evidence type="ECO:0000256" key="9">
    <source>
        <dbReference type="ARBA" id="ARBA00022989"/>
    </source>
</evidence>
<keyword evidence="6 15" id="KW-0547">Nucleotide-binding</keyword>
<evidence type="ECO:0000256" key="1">
    <source>
        <dbReference type="ARBA" id="ARBA00004167"/>
    </source>
</evidence>
<keyword evidence="8 15" id="KW-0067">ATP-binding</keyword>
<comment type="similarity">
    <text evidence="15">Belongs to the protein kinase superfamily. Ser/Thr protein kinase family.</text>
</comment>
<evidence type="ECO:0000256" key="7">
    <source>
        <dbReference type="ARBA" id="ARBA00022777"/>
    </source>
</evidence>
<dbReference type="Pfam" id="PF08276">
    <property type="entry name" value="PAN_2"/>
    <property type="match status" value="1"/>
</dbReference>
<comment type="caution">
    <text evidence="16">Lacks conserved residue(s) required for the propagation of feature annotation.</text>
</comment>
<protein>
    <recommendedName>
        <fullName evidence="15">Receptor-like serine/threonine-protein kinase</fullName>
        <ecNumber evidence="15">2.7.11.1</ecNumber>
    </recommendedName>
</protein>
<feature type="domain" description="Protein kinase" evidence="19">
    <location>
        <begin position="497"/>
        <end position="772"/>
    </location>
</feature>
<evidence type="ECO:0000256" key="18">
    <source>
        <dbReference type="SAM" id="SignalP"/>
    </source>
</evidence>
<dbReference type="SUPFAM" id="SSF56112">
    <property type="entry name" value="Protein kinase-like (PK-like)"/>
    <property type="match status" value="1"/>
</dbReference>
<evidence type="ECO:0000259" key="22">
    <source>
        <dbReference type="PROSITE" id="PS50948"/>
    </source>
</evidence>
<feature type="domain" description="EGF-like" evidence="20">
    <location>
        <begin position="290"/>
        <end position="326"/>
    </location>
</feature>
<accession>A0A0D6QR45</accession>
<evidence type="ECO:0000256" key="6">
    <source>
        <dbReference type="ARBA" id="ARBA00022741"/>
    </source>
</evidence>
<dbReference type="InterPro" id="IPR000858">
    <property type="entry name" value="S_locus_glycoprot_dom"/>
</dbReference>
<keyword evidence="3 15" id="KW-0808">Transferase</keyword>